<dbReference type="AlphaFoldDB" id="A0AAN6P3Y0"/>
<keyword evidence="2" id="KW-1185">Reference proteome</keyword>
<evidence type="ECO:0000313" key="2">
    <source>
        <dbReference type="Proteomes" id="UP001303115"/>
    </source>
</evidence>
<evidence type="ECO:0000313" key="1">
    <source>
        <dbReference type="EMBL" id="KAK4031254.1"/>
    </source>
</evidence>
<proteinExistence type="predicted"/>
<reference evidence="2" key="1">
    <citation type="journal article" date="2023" name="Mol. Phylogenet. Evol.">
        <title>Genome-scale phylogeny and comparative genomics of the fungal order Sordariales.</title>
        <authorList>
            <person name="Hensen N."/>
            <person name="Bonometti L."/>
            <person name="Westerberg I."/>
            <person name="Brannstrom I.O."/>
            <person name="Guillou S."/>
            <person name="Cros-Aarteil S."/>
            <person name="Calhoun S."/>
            <person name="Haridas S."/>
            <person name="Kuo A."/>
            <person name="Mondo S."/>
            <person name="Pangilinan J."/>
            <person name="Riley R."/>
            <person name="LaButti K."/>
            <person name="Andreopoulos B."/>
            <person name="Lipzen A."/>
            <person name="Chen C."/>
            <person name="Yan M."/>
            <person name="Daum C."/>
            <person name="Ng V."/>
            <person name="Clum A."/>
            <person name="Steindorff A."/>
            <person name="Ohm R.A."/>
            <person name="Martin F."/>
            <person name="Silar P."/>
            <person name="Natvig D.O."/>
            <person name="Lalanne C."/>
            <person name="Gautier V."/>
            <person name="Ament-Velasquez S.L."/>
            <person name="Kruys A."/>
            <person name="Hutchinson M.I."/>
            <person name="Powell A.J."/>
            <person name="Barry K."/>
            <person name="Miller A.N."/>
            <person name="Grigoriev I.V."/>
            <person name="Debuchy R."/>
            <person name="Gladieux P."/>
            <person name="Hiltunen Thoren M."/>
            <person name="Johannesson H."/>
        </authorList>
    </citation>
    <scope>NUCLEOTIDE SEQUENCE [LARGE SCALE GENOMIC DNA]</scope>
    <source>
        <strain evidence="2">CBS 284.82</strain>
    </source>
</reference>
<name>A0AAN6P3Y0_9PEZI</name>
<feature type="non-terminal residue" evidence="1">
    <location>
        <position position="1"/>
    </location>
</feature>
<organism evidence="1 2">
    <name type="scientific">Parachaetomium inaequale</name>
    <dbReference type="NCBI Taxonomy" id="2588326"/>
    <lineage>
        <taxon>Eukaryota</taxon>
        <taxon>Fungi</taxon>
        <taxon>Dikarya</taxon>
        <taxon>Ascomycota</taxon>
        <taxon>Pezizomycotina</taxon>
        <taxon>Sordariomycetes</taxon>
        <taxon>Sordariomycetidae</taxon>
        <taxon>Sordariales</taxon>
        <taxon>Chaetomiaceae</taxon>
        <taxon>Parachaetomium</taxon>
    </lineage>
</organism>
<gene>
    <name evidence="1" type="ORF">C8A01DRAFT_21499</name>
</gene>
<dbReference type="EMBL" id="MU854931">
    <property type="protein sequence ID" value="KAK4031254.1"/>
    <property type="molecule type" value="Genomic_DNA"/>
</dbReference>
<comment type="caution">
    <text evidence="1">The sequence shown here is derived from an EMBL/GenBank/DDBJ whole genome shotgun (WGS) entry which is preliminary data.</text>
</comment>
<sequence length="80" mass="8916">VTGDSEESYIYCETLEKIGYILVKEYNLEANRDNSENKKEGTTYYISSTKYSPGISANPGEPSTEVYFDIGSNTNLADKV</sequence>
<accession>A0AAN6P3Y0</accession>
<dbReference type="Proteomes" id="UP001303115">
    <property type="component" value="Unassembled WGS sequence"/>
</dbReference>
<protein>
    <submittedName>
        <fullName evidence="1">Uncharacterized protein</fullName>
    </submittedName>
</protein>